<gene>
    <name evidence="1" type="ORF">Oxoc_ORF48</name>
</gene>
<proteinExistence type="predicted"/>
<evidence type="ECO:0000313" key="1">
    <source>
        <dbReference type="EMBL" id="AVA31147.1"/>
    </source>
</evidence>
<dbReference type="GO" id="GO:0003678">
    <property type="term" value="F:DNA helicase activity"/>
    <property type="evidence" value="ECO:0007669"/>
    <property type="project" value="InterPro"/>
</dbReference>
<sequence length="1181" mass="139457">MDNDVDNILNFLFKNVPQDEMYEINNLHDANKLIIRNTCTGARKLIDYYQNFKQFLNTIKETCLNHDNKSYEHEKDSMQTDVGFQRHNWVLESNEFCVYVKPFVHKDYYNVVKDKIYFDNFFTTDVPDYINTCVPSGDYYYWPNWPKKQAFSFVGWRLYLNMKFGIVIDSTIPIVNNKKLGPIDLFVWEPDCFLNVEINLSTDEVPSKTLFVNGKSKLDCFNENLFVIKMANGTTATCKVCDNLTNCNKNFFDYIRDDITLEECITVDKYKHIVNVNLKSLRFFENYDETNNDLVCNKNFFVESKISASSNNADFIYNEIASALFKINEGIVKVIVNSDDANDDNVLQKYLEKSNFKNFDYVLFVIWNYLKKHEKFEYNKTDTILFFELLCELIFNSNEDSLKIALNKCEPYIKLKKDVFDSICKSWFTFTDINPCTALGYYFGIHYAIYLNLSASNETLEHEELWAYNYDNVLNCNLSSDVLSKGFFRKLENVVTGVNLIFNGKHYQIVKKEDELFKMFKSNCYRLTNLKFNNWKYLYLTAYGVYNVTTNTFHSSCPFLLGTTLPHPFKKPFDEEYLSKEIFTYMLKTSEEELDIYRIYHIAKMCRDVKMLKTNLAIVNYMGNCKSCQNKTRVKLNDLFRDLWNLNDEDFVVLALYLKRKKVMDILHNFKCSLCCSNVNDIVKCECVKDIKVNRQILKICLMADLFGNDADLSELLWLLVFNNKTYLSIILIQTQSEFVNKYAKVFYEHRNKIIKHLYQFIHEIEFVDILMCKFANKETLVQETLNVVTNQSSNNSPIVTVDDKNDNICNFFLHHSNTSTILKKYNVWWDKIVLARENDDLSTWLIRFYMRIIMFKMDVQSYSYVYLKKIVKGYLFFKRFTNFNHANSIMLMHYAASLAIPTDYGKKALYLPGEPGSGKSSFFELLEYLVLMHKFDDDNYGNEFQKETSDKEVTKLNSQLYTINELKTCSETYFKKHADSSKSDSKSRKYQGLLKYEANYKMLIVNNNPLYIDDFDDGVKDRFLIIYTNHKFLNTLKFKGSIYYHIKNRQYPLETSYYESSITPVRLFLSHVLMYGRDFKTGLVNYQTLFHNDTIHEYNLLCLSVNNSPLYALIYILDIKTQKSSTITIEEDKMEEMIGIAVPYLKTFLHPLFCQYNSKKTLTQEIQNRLYLTNKFYYNK</sequence>
<dbReference type="GO" id="GO:0019079">
    <property type="term" value="P:viral genome replication"/>
    <property type="evidence" value="ECO:0007669"/>
    <property type="project" value="InterPro"/>
</dbReference>
<keyword evidence="1" id="KW-0378">Hydrolase</keyword>
<protein>
    <submittedName>
        <fullName evidence="1">Helicase</fullName>
    </submittedName>
</protein>
<accession>A0A2L0WU16</accession>
<dbReference type="Pfam" id="PF04735">
    <property type="entry name" value="Baculo_helicase"/>
    <property type="match status" value="2"/>
</dbReference>
<keyword evidence="1" id="KW-0347">Helicase</keyword>
<dbReference type="EMBL" id="MF143631">
    <property type="protein sequence ID" value="AVA31147.1"/>
    <property type="molecule type" value="Genomic_DNA"/>
</dbReference>
<evidence type="ECO:0000313" key="2">
    <source>
        <dbReference type="Proteomes" id="UP000297028"/>
    </source>
</evidence>
<dbReference type="Proteomes" id="UP000297028">
    <property type="component" value="Segment"/>
</dbReference>
<keyword evidence="1" id="KW-0067">ATP-binding</keyword>
<reference evidence="1 2" key="1">
    <citation type="journal article" date="2018" name="PLoS ONE">
        <title>Genome analysis of a novel Group I alphabaculovirus obtained from Oxyplax ochracea.</title>
        <authorList>
            <person name="Wang J."/>
            <person name="Hou D."/>
            <person name="Wang Q."/>
            <person name="Kuang W."/>
            <person name="Zhang L."/>
            <person name="Li J."/>
            <person name="Shen S."/>
            <person name="Deng F."/>
            <person name="Wang H."/>
            <person name="Hu Z."/>
            <person name="Wang M."/>
        </authorList>
    </citation>
    <scope>NUCLEOTIDE SEQUENCE [LARGE SCALE GENOMIC DNA]</scope>
    <source>
        <strain evidence="1">435</strain>
    </source>
</reference>
<dbReference type="InterPro" id="IPR006824">
    <property type="entry name" value="DNA_helicase_Baculovir"/>
</dbReference>
<keyword evidence="2" id="KW-1185">Reference proteome</keyword>
<name>A0A2L0WU16_9ABAC</name>
<organism evidence="1 2">
    <name type="scientific">Oxyplax ochracea nucleopolyhedrovirus</name>
    <dbReference type="NCBI Taxonomy" id="2083176"/>
    <lineage>
        <taxon>Viruses</taxon>
        <taxon>Viruses incertae sedis</taxon>
        <taxon>Naldaviricetes</taxon>
        <taxon>Lefavirales</taxon>
        <taxon>Baculoviridae</taxon>
        <taxon>Alphabaculovirus</taxon>
        <taxon>Alphabaculovirus oxochraceae</taxon>
    </lineage>
</organism>
<keyword evidence="1" id="KW-0547">Nucleotide-binding</keyword>